<dbReference type="AlphaFoldDB" id="A0A1W1BL27"/>
<evidence type="ECO:0000313" key="2">
    <source>
        <dbReference type="EMBL" id="SFV54181.1"/>
    </source>
</evidence>
<dbReference type="EMBL" id="FPHC01000032">
    <property type="protein sequence ID" value="SFV54181.1"/>
    <property type="molecule type" value="Genomic_DNA"/>
</dbReference>
<gene>
    <name evidence="2" type="ORF">MNB_SV-6-870</name>
</gene>
<feature type="compositionally biased region" description="Polar residues" evidence="1">
    <location>
        <begin position="1"/>
        <end position="16"/>
    </location>
</feature>
<reference evidence="2" key="1">
    <citation type="submission" date="2016-10" db="EMBL/GenBank/DDBJ databases">
        <authorList>
            <person name="de Groot N.N."/>
        </authorList>
    </citation>
    <scope>NUCLEOTIDE SEQUENCE</scope>
</reference>
<feature type="region of interest" description="Disordered" evidence="1">
    <location>
        <begin position="1"/>
        <end position="37"/>
    </location>
</feature>
<accession>A0A1W1BL27</accession>
<organism evidence="2">
    <name type="scientific">hydrothermal vent metagenome</name>
    <dbReference type="NCBI Taxonomy" id="652676"/>
    <lineage>
        <taxon>unclassified sequences</taxon>
        <taxon>metagenomes</taxon>
        <taxon>ecological metagenomes</taxon>
    </lineage>
</organism>
<protein>
    <submittedName>
        <fullName evidence="2">Uncharacterized protein</fullName>
    </submittedName>
</protein>
<name>A0A1W1BL27_9ZZZZ</name>
<sequence>MLFSTSPILTTTLTRNPHNKAKREEALSPKSNSKVPI</sequence>
<proteinExistence type="predicted"/>
<evidence type="ECO:0000256" key="1">
    <source>
        <dbReference type="SAM" id="MobiDB-lite"/>
    </source>
</evidence>